<organism evidence="7 8">
    <name type="scientific">Holdemania filiformis</name>
    <dbReference type="NCBI Taxonomy" id="61171"/>
    <lineage>
        <taxon>Bacteria</taxon>
        <taxon>Bacillati</taxon>
        <taxon>Bacillota</taxon>
        <taxon>Erysipelotrichia</taxon>
        <taxon>Erysipelotrichales</taxon>
        <taxon>Erysipelotrichaceae</taxon>
        <taxon>Holdemania</taxon>
    </lineage>
</organism>
<evidence type="ECO:0000256" key="4">
    <source>
        <dbReference type="ARBA" id="ARBA00022989"/>
    </source>
</evidence>
<accession>A0A412FSV5</accession>
<proteinExistence type="predicted"/>
<comment type="subcellular location">
    <subcellularLocation>
        <location evidence="1">Cell membrane</location>
        <topology evidence="1">Multi-pass membrane protein</topology>
    </subcellularLocation>
</comment>
<evidence type="ECO:0008006" key="9">
    <source>
        <dbReference type="Google" id="ProtNLM"/>
    </source>
</evidence>
<dbReference type="Proteomes" id="UP000284178">
    <property type="component" value="Unassembled WGS sequence"/>
</dbReference>
<gene>
    <name evidence="7" type="ORF">DWY25_13365</name>
</gene>
<evidence type="ECO:0000256" key="2">
    <source>
        <dbReference type="ARBA" id="ARBA00022475"/>
    </source>
</evidence>
<feature type="transmembrane region" description="Helical" evidence="6">
    <location>
        <begin position="117"/>
        <end position="140"/>
    </location>
</feature>
<feature type="transmembrane region" description="Helical" evidence="6">
    <location>
        <begin position="215"/>
        <end position="239"/>
    </location>
</feature>
<dbReference type="PIRSF" id="PIRSF035875">
    <property type="entry name" value="RNase_BN"/>
    <property type="match status" value="1"/>
</dbReference>
<keyword evidence="2" id="KW-1003">Cell membrane</keyword>
<keyword evidence="5 6" id="KW-0472">Membrane</keyword>
<dbReference type="GO" id="GO:0005886">
    <property type="term" value="C:plasma membrane"/>
    <property type="evidence" value="ECO:0007669"/>
    <property type="project" value="UniProtKB-SubCell"/>
</dbReference>
<evidence type="ECO:0000256" key="1">
    <source>
        <dbReference type="ARBA" id="ARBA00004651"/>
    </source>
</evidence>
<dbReference type="AlphaFoldDB" id="A0A412FSV5"/>
<feature type="transmembrane region" description="Helical" evidence="6">
    <location>
        <begin position="179"/>
        <end position="203"/>
    </location>
</feature>
<dbReference type="Pfam" id="PF03631">
    <property type="entry name" value="Virul_fac_BrkB"/>
    <property type="match status" value="1"/>
</dbReference>
<comment type="caution">
    <text evidence="7">The sequence shown here is derived from an EMBL/GenBank/DDBJ whole genome shotgun (WGS) entry which is preliminary data.</text>
</comment>
<sequence>MMKKILQVYEMFTSYDGTTFVYALSYSLLLALAPLTALLVVFFRSSPAGLASILDFAEQYIPRDLLSPFIDFFLGNSPVELIPLIFFIVVSLWVASRAIYSFLMISAHLDEVELPLWFMRGVSLVDFVVLLASLGLMVFVLQQFPFTGLLTQIAVLFVGFCIFYRLLSFRNYQWRAVAPGALFTTICMSLLGTFFFFVINHFTRYESIYGPLSSMVILFLSVYIIASIIYLGFCVNQVFVEKDMVQPLKHYVTAVKILEKIFPFSLLK</sequence>
<feature type="transmembrane region" description="Helical" evidence="6">
    <location>
        <begin position="81"/>
        <end position="105"/>
    </location>
</feature>
<name>A0A412FSV5_9FIRM</name>
<evidence type="ECO:0000313" key="8">
    <source>
        <dbReference type="Proteomes" id="UP000284178"/>
    </source>
</evidence>
<feature type="transmembrane region" description="Helical" evidence="6">
    <location>
        <begin position="20"/>
        <end position="43"/>
    </location>
</feature>
<evidence type="ECO:0000256" key="3">
    <source>
        <dbReference type="ARBA" id="ARBA00022692"/>
    </source>
</evidence>
<evidence type="ECO:0000313" key="7">
    <source>
        <dbReference type="EMBL" id="RGR71240.1"/>
    </source>
</evidence>
<keyword evidence="4 6" id="KW-1133">Transmembrane helix</keyword>
<dbReference type="EMBL" id="QRUP01000018">
    <property type="protein sequence ID" value="RGR71240.1"/>
    <property type="molecule type" value="Genomic_DNA"/>
</dbReference>
<dbReference type="PANTHER" id="PTHR30213:SF0">
    <property type="entry name" value="UPF0761 MEMBRANE PROTEIN YIHY"/>
    <property type="match status" value="1"/>
</dbReference>
<protein>
    <recommendedName>
        <fullName evidence="9">YihY/virulence factor BrkB family protein</fullName>
    </recommendedName>
</protein>
<dbReference type="PANTHER" id="PTHR30213">
    <property type="entry name" value="INNER MEMBRANE PROTEIN YHJD"/>
    <property type="match status" value="1"/>
</dbReference>
<dbReference type="InterPro" id="IPR017039">
    <property type="entry name" value="Virul_fac_BrkB"/>
</dbReference>
<feature type="transmembrane region" description="Helical" evidence="6">
    <location>
        <begin position="146"/>
        <end position="167"/>
    </location>
</feature>
<keyword evidence="3 6" id="KW-0812">Transmembrane</keyword>
<evidence type="ECO:0000256" key="5">
    <source>
        <dbReference type="ARBA" id="ARBA00023136"/>
    </source>
</evidence>
<keyword evidence="8" id="KW-1185">Reference proteome</keyword>
<evidence type="ECO:0000256" key="6">
    <source>
        <dbReference type="SAM" id="Phobius"/>
    </source>
</evidence>
<reference evidence="7 8" key="1">
    <citation type="submission" date="2018-08" db="EMBL/GenBank/DDBJ databases">
        <title>A genome reference for cultivated species of the human gut microbiota.</title>
        <authorList>
            <person name="Zou Y."/>
            <person name="Xue W."/>
            <person name="Luo G."/>
        </authorList>
    </citation>
    <scope>NUCLEOTIDE SEQUENCE [LARGE SCALE GENOMIC DNA]</scope>
    <source>
        <strain evidence="7 8">AF24-29</strain>
    </source>
</reference>